<evidence type="ECO:0000313" key="10">
    <source>
        <dbReference type="Proteomes" id="UP000240621"/>
    </source>
</evidence>
<dbReference type="InterPro" id="IPR050638">
    <property type="entry name" value="AA-Vitamin_Transporters"/>
</dbReference>
<proteinExistence type="predicted"/>
<dbReference type="OrthoDB" id="9812547at2"/>
<reference evidence="8 11" key="2">
    <citation type="submission" date="2019-10" db="EMBL/GenBank/DDBJ databases">
        <title>Prolixibacter strains distinguished by the presence of nitrate reductase genes were adept at nitrate-dependent anaerobic corrosion of metallic iron and carbon steel.</title>
        <authorList>
            <person name="Iino T."/>
            <person name="Shono N."/>
            <person name="Ito K."/>
            <person name="Nakamura R."/>
            <person name="Sueoka K."/>
            <person name="Harayama S."/>
            <person name="Ohkuma M."/>
        </authorList>
    </citation>
    <scope>NUCLEOTIDE SEQUENCE [LARGE SCALE GENOMIC DNA]</scope>
    <source>
        <strain evidence="8 11">MIC1-1</strain>
    </source>
</reference>
<dbReference type="PANTHER" id="PTHR32322:SF18">
    <property type="entry name" value="S-ADENOSYLMETHIONINE_S-ADENOSYLHOMOCYSTEINE TRANSPORTER"/>
    <property type="match status" value="1"/>
</dbReference>
<evidence type="ECO:0000256" key="1">
    <source>
        <dbReference type="ARBA" id="ARBA00004651"/>
    </source>
</evidence>
<dbReference type="RefSeq" id="WP_106540199.1">
    <property type="nucleotide sequence ID" value="NZ_BLAU01000001.1"/>
</dbReference>
<keyword evidence="3 6" id="KW-0812">Transmembrane</keyword>
<feature type="domain" description="EamA" evidence="7">
    <location>
        <begin position="156"/>
        <end position="293"/>
    </location>
</feature>
<dbReference type="InterPro" id="IPR000620">
    <property type="entry name" value="EamA_dom"/>
</dbReference>
<feature type="transmembrane region" description="Helical" evidence="6">
    <location>
        <begin position="185"/>
        <end position="206"/>
    </location>
</feature>
<feature type="transmembrane region" description="Helical" evidence="6">
    <location>
        <begin position="153"/>
        <end position="173"/>
    </location>
</feature>
<protein>
    <submittedName>
        <fullName evidence="9">Drug/metabolite transporter (DMT)-like permease</fullName>
    </submittedName>
    <submittedName>
        <fullName evidence="8">Membrane protein</fullName>
    </submittedName>
</protein>
<feature type="transmembrane region" description="Helical" evidence="6">
    <location>
        <begin position="92"/>
        <end position="115"/>
    </location>
</feature>
<keyword evidence="5 6" id="KW-0472">Membrane</keyword>
<evidence type="ECO:0000259" key="7">
    <source>
        <dbReference type="Pfam" id="PF00892"/>
    </source>
</evidence>
<dbReference type="InterPro" id="IPR037185">
    <property type="entry name" value="EmrE-like"/>
</dbReference>
<evidence type="ECO:0000256" key="4">
    <source>
        <dbReference type="ARBA" id="ARBA00022989"/>
    </source>
</evidence>
<sequence length="302" mass="33047">MRTKLSSTIFLAILACLLWASAFVGIKIGLPYTTPLQFAGIRFFISGLIILPFCSQRKDYLRIILKNWKVVFVITLLQTFVHYSLFYTGISMVPGALGAIVVGSGPVFVAIVAHFSMPDDKMSLKKVGVILLGLAGVVLVSLERGSLSGEGKLILVGIALLILTNINSGFTNIIVAKDKDKVPPLVLSSASMIMGGVMLFLFSIPVEGLHFSPKPFEYYAALGWLSFLSAAAFSIWFTLLKRPGVKVSDLNMWKFIIPVFGAIFAWILLPDEHPDVLSIAGMVITGSSLFLLNYLNRKKINR</sequence>
<feature type="transmembrane region" description="Helical" evidence="6">
    <location>
        <begin position="276"/>
        <end position="295"/>
    </location>
</feature>
<feature type="transmembrane region" description="Helical" evidence="6">
    <location>
        <begin position="67"/>
        <end position="86"/>
    </location>
</feature>
<evidence type="ECO:0000256" key="5">
    <source>
        <dbReference type="ARBA" id="ARBA00023136"/>
    </source>
</evidence>
<feature type="domain" description="EamA" evidence="7">
    <location>
        <begin position="8"/>
        <end position="141"/>
    </location>
</feature>
<name>A0A2P8CJK0_9BACT</name>
<reference evidence="9 10" key="1">
    <citation type="submission" date="2018-03" db="EMBL/GenBank/DDBJ databases">
        <title>Genomic Encyclopedia of Archaeal and Bacterial Type Strains, Phase II (KMG-II): from individual species to whole genera.</title>
        <authorList>
            <person name="Goeker M."/>
        </authorList>
    </citation>
    <scope>NUCLEOTIDE SEQUENCE [LARGE SCALE GENOMIC DNA]</scope>
    <source>
        <strain evidence="9 10">DSM 27267</strain>
    </source>
</reference>
<evidence type="ECO:0000313" key="9">
    <source>
        <dbReference type="EMBL" id="PSK85131.1"/>
    </source>
</evidence>
<accession>A0A2P8CJK0</accession>
<feature type="transmembrane region" description="Helical" evidence="6">
    <location>
        <begin position="252"/>
        <end position="270"/>
    </location>
</feature>
<feature type="transmembrane region" description="Helical" evidence="6">
    <location>
        <begin position="38"/>
        <end position="55"/>
    </location>
</feature>
<evidence type="ECO:0000256" key="6">
    <source>
        <dbReference type="SAM" id="Phobius"/>
    </source>
</evidence>
<organism evidence="9 10">
    <name type="scientific">Prolixibacter denitrificans</name>
    <dbReference type="NCBI Taxonomy" id="1541063"/>
    <lineage>
        <taxon>Bacteria</taxon>
        <taxon>Pseudomonadati</taxon>
        <taxon>Bacteroidota</taxon>
        <taxon>Bacteroidia</taxon>
        <taxon>Marinilabiliales</taxon>
        <taxon>Prolixibacteraceae</taxon>
        <taxon>Prolixibacter</taxon>
    </lineage>
</organism>
<keyword evidence="2" id="KW-1003">Cell membrane</keyword>
<keyword evidence="4 6" id="KW-1133">Transmembrane helix</keyword>
<dbReference type="SUPFAM" id="SSF103481">
    <property type="entry name" value="Multidrug resistance efflux transporter EmrE"/>
    <property type="match status" value="2"/>
</dbReference>
<dbReference type="AlphaFoldDB" id="A0A2P8CJK0"/>
<evidence type="ECO:0000256" key="3">
    <source>
        <dbReference type="ARBA" id="ARBA00022692"/>
    </source>
</evidence>
<dbReference type="GO" id="GO:0005886">
    <property type="term" value="C:plasma membrane"/>
    <property type="evidence" value="ECO:0007669"/>
    <property type="project" value="UniProtKB-SubCell"/>
</dbReference>
<evidence type="ECO:0000313" key="11">
    <source>
        <dbReference type="Proteomes" id="UP000396862"/>
    </source>
</evidence>
<dbReference type="Proteomes" id="UP000240621">
    <property type="component" value="Unassembled WGS sequence"/>
</dbReference>
<dbReference type="Pfam" id="PF00892">
    <property type="entry name" value="EamA"/>
    <property type="match status" value="2"/>
</dbReference>
<evidence type="ECO:0000313" key="8">
    <source>
        <dbReference type="EMBL" id="GET19756.1"/>
    </source>
</evidence>
<dbReference type="PANTHER" id="PTHR32322">
    <property type="entry name" value="INNER MEMBRANE TRANSPORTER"/>
    <property type="match status" value="1"/>
</dbReference>
<gene>
    <name evidence="9" type="ORF">CLV93_10183</name>
    <name evidence="8" type="ORF">JCM18694_00020</name>
</gene>
<comment type="caution">
    <text evidence="9">The sequence shown here is derived from an EMBL/GenBank/DDBJ whole genome shotgun (WGS) entry which is preliminary data.</text>
</comment>
<dbReference type="PROSITE" id="PS51257">
    <property type="entry name" value="PROKAR_LIPOPROTEIN"/>
    <property type="match status" value="1"/>
</dbReference>
<comment type="subcellular location">
    <subcellularLocation>
        <location evidence="1">Cell membrane</location>
        <topology evidence="1">Multi-pass membrane protein</topology>
    </subcellularLocation>
</comment>
<keyword evidence="11" id="KW-1185">Reference proteome</keyword>
<feature type="transmembrane region" description="Helical" evidence="6">
    <location>
        <begin position="127"/>
        <end position="147"/>
    </location>
</feature>
<dbReference type="Proteomes" id="UP000396862">
    <property type="component" value="Unassembled WGS sequence"/>
</dbReference>
<dbReference type="EMBL" id="PYGC01000001">
    <property type="protein sequence ID" value="PSK85131.1"/>
    <property type="molecule type" value="Genomic_DNA"/>
</dbReference>
<dbReference type="EMBL" id="BLAU01000001">
    <property type="protein sequence ID" value="GET19756.1"/>
    <property type="molecule type" value="Genomic_DNA"/>
</dbReference>
<feature type="transmembrane region" description="Helical" evidence="6">
    <location>
        <begin position="218"/>
        <end position="240"/>
    </location>
</feature>
<evidence type="ECO:0000256" key="2">
    <source>
        <dbReference type="ARBA" id="ARBA00022475"/>
    </source>
</evidence>